<dbReference type="InterPro" id="IPR013324">
    <property type="entry name" value="RNA_pol_sigma_r3/r4-like"/>
</dbReference>
<organism evidence="4 5">
    <name type="scientific">Clostridium grantii DSM 8605</name>
    <dbReference type="NCBI Taxonomy" id="1121316"/>
    <lineage>
        <taxon>Bacteria</taxon>
        <taxon>Bacillati</taxon>
        <taxon>Bacillota</taxon>
        <taxon>Clostridia</taxon>
        <taxon>Eubacteriales</taxon>
        <taxon>Clostridiaceae</taxon>
        <taxon>Clostridium</taxon>
    </lineage>
</organism>
<gene>
    <name evidence="4" type="ORF">SAMN02745207_00313</name>
</gene>
<dbReference type="PANTHER" id="PTHR40083:SF1">
    <property type="entry name" value="UPF0122 PROTEIN YLXM"/>
    <property type="match status" value="1"/>
</dbReference>
<dbReference type="STRING" id="1121316.SAMN02745207_00313"/>
<dbReference type="InterPro" id="IPR054831">
    <property type="entry name" value="UPF0122_fam_protein"/>
</dbReference>
<dbReference type="HAMAP" id="MF_00245">
    <property type="entry name" value="UPF0122"/>
    <property type="match status" value="1"/>
</dbReference>
<dbReference type="Gene3D" id="1.10.10.10">
    <property type="entry name" value="Winged helix-like DNA-binding domain superfamily/Winged helix DNA-binding domain"/>
    <property type="match status" value="1"/>
</dbReference>
<dbReference type="InterPro" id="IPR036388">
    <property type="entry name" value="WH-like_DNA-bd_sf"/>
</dbReference>
<dbReference type="OrthoDB" id="6392at2"/>
<comment type="function">
    <text evidence="2 3">Might take part in the signal recognition particle (SRP) pathway. This is inferred from the conservation of its genetic proximity to ftsY/ffh. May be a regulatory protein.</text>
</comment>
<dbReference type="InterPro" id="IPR007394">
    <property type="entry name" value="UPF0122"/>
</dbReference>
<dbReference type="NCBIfam" id="NF045758">
    <property type="entry name" value="YlxM"/>
    <property type="match status" value="1"/>
</dbReference>
<keyword evidence="5" id="KW-1185">Reference proteome</keyword>
<proteinExistence type="inferred from homology"/>
<comment type="similarity">
    <text evidence="1 3">Belongs to the UPF0122 family.</text>
</comment>
<accession>A0A1M5QV24</accession>
<name>A0A1M5QV24_9CLOT</name>
<reference evidence="4 5" key="1">
    <citation type="submission" date="2016-11" db="EMBL/GenBank/DDBJ databases">
        <authorList>
            <person name="Jaros S."/>
            <person name="Januszkiewicz K."/>
            <person name="Wedrychowicz H."/>
        </authorList>
    </citation>
    <scope>NUCLEOTIDE SEQUENCE [LARGE SCALE GENOMIC DNA]</scope>
    <source>
        <strain evidence="4 5">DSM 8605</strain>
    </source>
</reference>
<evidence type="ECO:0000313" key="4">
    <source>
        <dbReference type="EMBL" id="SHH17952.1"/>
    </source>
</evidence>
<dbReference type="Proteomes" id="UP000184447">
    <property type="component" value="Unassembled WGS sequence"/>
</dbReference>
<sequence>MNDRFTISLLLDYYGPLLTDKQNDIMDLYINNDLSLKEISEITKTSRQAIYDIIKRCDKQLGIYEEKLAYMEKDQKRDSDIKVLISKIDTIKESVKDDDIYNSLKELNEYIVRTF</sequence>
<evidence type="ECO:0000256" key="1">
    <source>
        <dbReference type="ARBA" id="ARBA00008720"/>
    </source>
</evidence>
<dbReference type="AlphaFoldDB" id="A0A1M5QV24"/>
<dbReference type="Pfam" id="PF04297">
    <property type="entry name" value="UPF0122"/>
    <property type="match status" value="1"/>
</dbReference>
<dbReference type="PANTHER" id="PTHR40083">
    <property type="entry name" value="UPF0122 PROTEIN CBO2450/CLC_2298"/>
    <property type="match status" value="1"/>
</dbReference>
<evidence type="ECO:0000256" key="3">
    <source>
        <dbReference type="HAMAP-Rule" id="MF_00245"/>
    </source>
</evidence>
<evidence type="ECO:0000313" key="5">
    <source>
        <dbReference type="Proteomes" id="UP000184447"/>
    </source>
</evidence>
<dbReference type="NCBIfam" id="NF001072">
    <property type="entry name" value="PRK00118.2-2"/>
    <property type="match status" value="1"/>
</dbReference>
<dbReference type="EMBL" id="FQXM01000002">
    <property type="protein sequence ID" value="SHH17952.1"/>
    <property type="molecule type" value="Genomic_DNA"/>
</dbReference>
<evidence type="ECO:0000256" key="2">
    <source>
        <dbReference type="ARBA" id="ARBA00024764"/>
    </source>
</evidence>
<protein>
    <recommendedName>
        <fullName evidence="3">UPF0122 protein SAMN02745207_00313</fullName>
    </recommendedName>
</protein>
<dbReference type="SUPFAM" id="SSF88659">
    <property type="entry name" value="Sigma3 and sigma4 domains of RNA polymerase sigma factors"/>
    <property type="match status" value="1"/>
</dbReference>
<dbReference type="RefSeq" id="WP_073336520.1">
    <property type="nucleotide sequence ID" value="NZ_FQXM01000002.1"/>
</dbReference>